<dbReference type="EMBL" id="PEBV01000001">
    <property type="protein sequence ID" value="PTQ54824.1"/>
    <property type="molecule type" value="Genomic_DNA"/>
</dbReference>
<accession>A0A2T5GF62</accession>
<name>A0A2T5GF62_HYDSH</name>
<protein>
    <submittedName>
        <fullName evidence="2">Uncharacterized protein</fullName>
    </submittedName>
</protein>
<evidence type="ECO:0000313" key="2">
    <source>
        <dbReference type="EMBL" id="PTQ54824.1"/>
    </source>
</evidence>
<proteinExistence type="predicted"/>
<gene>
    <name evidence="2" type="ORF">HSCHL_1767</name>
</gene>
<comment type="caution">
    <text evidence="2">The sequence shown here is derived from an EMBL/GenBank/DDBJ whole genome shotgun (WGS) entry which is preliminary data.</text>
</comment>
<dbReference type="Proteomes" id="UP000244180">
    <property type="component" value="Unassembled WGS sequence"/>
</dbReference>
<organism evidence="2 3">
    <name type="scientific">Hydrogenibacillus schlegelii</name>
    <name type="common">Bacillus schlegelii</name>
    <dbReference type="NCBI Taxonomy" id="1484"/>
    <lineage>
        <taxon>Bacteria</taxon>
        <taxon>Bacillati</taxon>
        <taxon>Bacillota</taxon>
        <taxon>Bacilli</taxon>
        <taxon>Bacillales</taxon>
        <taxon>Bacillales Family X. Incertae Sedis</taxon>
        <taxon>Hydrogenibacillus</taxon>
    </lineage>
</organism>
<evidence type="ECO:0000313" key="3">
    <source>
        <dbReference type="Proteomes" id="UP000244180"/>
    </source>
</evidence>
<dbReference type="AlphaFoldDB" id="A0A2T5GF62"/>
<sequence length="70" mass="7275">MPSVTVTFVRPPADGSVASRRGEAPLRPAIGRLGGSSLGKAVSGLRSAEKVRPAHPNAGRIGRPPFSRFL</sequence>
<evidence type="ECO:0000256" key="1">
    <source>
        <dbReference type="SAM" id="MobiDB-lite"/>
    </source>
</evidence>
<reference evidence="2 3" key="1">
    <citation type="submission" date="2017-08" db="EMBL/GenBank/DDBJ databases">
        <title>Burning lignite coal seam in the remote Altai Mountains harbors a hydrogen-driven thermophilic microbial community.</title>
        <authorList>
            <person name="Kadnikov V.V."/>
            <person name="Mardanov A.V."/>
            <person name="Ivasenko D."/>
            <person name="Beletsky A.V."/>
            <person name="Karnachuk O.V."/>
            <person name="Ravin N.V."/>
        </authorList>
    </citation>
    <scope>NUCLEOTIDE SEQUENCE [LARGE SCALE GENOMIC DNA]</scope>
    <source>
        <strain evidence="2">AL33</strain>
    </source>
</reference>
<feature type="region of interest" description="Disordered" evidence="1">
    <location>
        <begin position="47"/>
        <end position="70"/>
    </location>
</feature>